<comment type="caution">
    <text evidence="2">The sequence shown here is derived from an EMBL/GenBank/DDBJ whole genome shotgun (WGS) entry which is preliminary data.</text>
</comment>
<dbReference type="AlphaFoldDB" id="G6AJT2"/>
<dbReference type="InterPro" id="IPR035376">
    <property type="entry name" value="NigD_C"/>
</dbReference>
<evidence type="ECO:0000313" key="2">
    <source>
        <dbReference type="EMBL" id="EHG15181.1"/>
    </source>
</evidence>
<accession>G6AJT2</accession>
<protein>
    <recommendedName>
        <fullName evidence="1">NigD-like C-terminal domain-containing protein</fullName>
    </recommendedName>
</protein>
<dbReference type="STRING" id="857291.HMPREF9138_02359"/>
<dbReference type="PROSITE" id="PS51257">
    <property type="entry name" value="PROKAR_LIPOPROTEIN"/>
    <property type="match status" value="1"/>
</dbReference>
<dbReference type="HOGENOM" id="CLU_104503_1_0_10"/>
<feature type="domain" description="NigD-like C-terminal" evidence="1">
    <location>
        <begin position="112"/>
        <end position="222"/>
    </location>
</feature>
<dbReference type="InterPro" id="IPR038143">
    <property type="entry name" value="NigD-like_C_dom_sf"/>
</dbReference>
<sequence length="229" mass="25315">MGRNSKTMKSATTIAVTIIALLMVVACTRDFYETGDSSLSYLNTSFAEVSTNASSAFVEAVTDDGTTLRLTPAYRPKWKVKADTTYRALLYYNKVEDGATAVVAIQPVAVLKMKSTTDVAHMHTDPVTFESAWVRKGHRYLNLGLVLKTGKTDDSTAVQSLGVVCDSVKQQSGGGKKYYIRLYHNQNNVPEYYSTKVFTSIPLADITPQDSVILDINTYKGWVRKRFAP</sequence>
<dbReference type="Pfam" id="PF17415">
    <property type="entry name" value="NigD_C"/>
    <property type="match status" value="1"/>
</dbReference>
<gene>
    <name evidence="2" type="ORF">HMPREF9138_02359</name>
</gene>
<dbReference type="Gene3D" id="2.60.40.2370">
    <property type="entry name" value="NigD-like, C-terminal beta sandwich domain"/>
    <property type="match status" value="1"/>
</dbReference>
<dbReference type="GeneID" id="66730351"/>
<dbReference type="PATRIC" id="fig|857291.3.peg.2361"/>
<evidence type="ECO:0000313" key="3">
    <source>
        <dbReference type="Proteomes" id="UP000004597"/>
    </source>
</evidence>
<reference evidence="2 3" key="1">
    <citation type="submission" date="2011-10" db="EMBL/GenBank/DDBJ databases">
        <title>The Genome Sequence of Prevotella histicola F0411.</title>
        <authorList>
            <consortium name="The Broad Institute Genome Sequencing Platform"/>
            <person name="Earl A."/>
            <person name="Ward D."/>
            <person name="Feldgarden M."/>
            <person name="Gevers D."/>
            <person name="Izard J."/>
            <person name="Ganesan A."/>
            <person name="Blanton J.M."/>
            <person name="Baranova O.V."/>
            <person name="Tanner A.C."/>
            <person name="Mathney J.M.J."/>
            <person name="Dewhirst F.E."/>
            <person name="Young S.K."/>
            <person name="Zeng Q."/>
            <person name="Gargeya S."/>
            <person name="Fitzgerald M."/>
            <person name="Haas B."/>
            <person name="Abouelleil A."/>
            <person name="Alvarado L."/>
            <person name="Arachchi H.M."/>
            <person name="Berlin A."/>
            <person name="Brown A."/>
            <person name="Chapman S.B."/>
            <person name="Chen Z."/>
            <person name="Dunbar C."/>
            <person name="Freedman E."/>
            <person name="Gearin G."/>
            <person name="Gellesch M."/>
            <person name="Goldberg J."/>
            <person name="Griggs A."/>
            <person name="Gujja S."/>
            <person name="Heiman D."/>
            <person name="Howarth C."/>
            <person name="Larson L."/>
            <person name="Lui A."/>
            <person name="MacDonald P.J.P."/>
            <person name="Montmayeur A."/>
            <person name="Murphy C."/>
            <person name="Neiman D."/>
            <person name="Pearson M."/>
            <person name="Priest M."/>
            <person name="Roberts A."/>
            <person name="Saif S."/>
            <person name="Shea T."/>
            <person name="Shenoy N."/>
            <person name="Sisk P."/>
            <person name="Stolte C."/>
            <person name="Sykes S."/>
            <person name="Wortman J."/>
            <person name="Nusbaum C."/>
            <person name="Birren B."/>
        </authorList>
    </citation>
    <scope>NUCLEOTIDE SEQUENCE [LARGE SCALE GENOMIC DNA]</scope>
    <source>
        <strain evidence="2 3">F0411</strain>
    </source>
</reference>
<dbReference type="RefSeq" id="WP_008824259.1">
    <property type="nucleotide sequence ID" value="NZ_JH376767.1"/>
</dbReference>
<name>G6AJT2_9BACT</name>
<dbReference type="Proteomes" id="UP000004597">
    <property type="component" value="Unassembled WGS sequence"/>
</dbReference>
<evidence type="ECO:0000259" key="1">
    <source>
        <dbReference type="Pfam" id="PF17415"/>
    </source>
</evidence>
<keyword evidence="3" id="KW-1185">Reference proteome</keyword>
<proteinExistence type="predicted"/>
<dbReference type="EMBL" id="AFXP01000025">
    <property type="protein sequence ID" value="EHG15181.1"/>
    <property type="molecule type" value="Genomic_DNA"/>
</dbReference>
<organism evidence="2 3">
    <name type="scientific">Prevotella histicola F0411</name>
    <dbReference type="NCBI Taxonomy" id="857291"/>
    <lineage>
        <taxon>Bacteria</taxon>
        <taxon>Pseudomonadati</taxon>
        <taxon>Bacteroidota</taxon>
        <taxon>Bacteroidia</taxon>
        <taxon>Bacteroidales</taxon>
        <taxon>Prevotellaceae</taxon>
        <taxon>Prevotella</taxon>
    </lineage>
</organism>